<evidence type="ECO:0000313" key="13">
    <source>
        <dbReference type="EMBL" id="CUH33916.1"/>
    </source>
</evidence>
<dbReference type="EC" id="2.6.1.52" evidence="4"/>
<evidence type="ECO:0000256" key="12">
    <source>
        <dbReference type="SAM" id="MobiDB-lite"/>
    </source>
</evidence>
<dbReference type="GO" id="GO:0008453">
    <property type="term" value="F:alanine-glyoxylate transaminase activity"/>
    <property type="evidence" value="ECO:0007669"/>
    <property type="project" value="TreeGrafter"/>
</dbReference>
<dbReference type="CDD" id="cd01494">
    <property type="entry name" value="AAT_I"/>
    <property type="match status" value="1"/>
</dbReference>
<evidence type="ECO:0000256" key="10">
    <source>
        <dbReference type="ARBA" id="ARBA00023299"/>
    </source>
</evidence>
<comment type="cofactor">
    <cofactor evidence="1">
        <name>pyridoxal 5'-phosphate</name>
        <dbReference type="ChEBI" id="CHEBI:597326"/>
    </cofactor>
</comment>
<dbReference type="RefSeq" id="WP_055662667.1">
    <property type="nucleotide sequence ID" value="NZ_CYPR01000055.1"/>
</dbReference>
<dbReference type="GO" id="GO:0004760">
    <property type="term" value="F:L-serine-pyruvate transaminase activity"/>
    <property type="evidence" value="ECO:0007669"/>
    <property type="project" value="TreeGrafter"/>
</dbReference>
<evidence type="ECO:0000256" key="11">
    <source>
        <dbReference type="ARBA" id="ARBA00049007"/>
    </source>
</evidence>
<comment type="catalytic activity">
    <reaction evidence="11">
        <text>O-phospho-L-serine + 2-oxoglutarate = 3-phosphooxypyruvate + L-glutamate</text>
        <dbReference type="Rhea" id="RHEA:14329"/>
        <dbReference type="ChEBI" id="CHEBI:16810"/>
        <dbReference type="ChEBI" id="CHEBI:18110"/>
        <dbReference type="ChEBI" id="CHEBI:29985"/>
        <dbReference type="ChEBI" id="CHEBI:57524"/>
        <dbReference type="EC" id="2.6.1.52"/>
    </reaction>
</comment>
<dbReference type="AlphaFoldDB" id="A0A0M7BAM5"/>
<dbReference type="PANTHER" id="PTHR21152:SF40">
    <property type="entry name" value="ALANINE--GLYOXYLATE AMINOTRANSFERASE"/>
    <property type="match status" value="1"/>
</dbReference>
<dbReference type="GO" id="GO:0006564">
    <property type="term" value="P:L-serine biosynthetic process"/>
    <property type="evidence" value="ECO:0007669"/>
    <property type="project" value="UniProtKB-KW"/>
</dbReference>
<dbReference type="InterPro" id="IPR015421">
    <property type="entry name" value="PyrdxlP-dep_Trfase_major"/>
</dbReference>
<evidence type="ECO:0000256" key="8">
    <source>
        <dbReference type="ARBA" id="ARBA00022679"/>
    </source>
</evidence>
<dbReference type="PIRSF" id="PIRSF000525">
    <property type="entry name" value="SerC"/>
    <property type="match status" value="1"/>
</dbReference>
<keyword evidence="8 13" id="KW-0808">Transferase</keyword>
<evidence type="ECO:0000256" key="9">
    <source>
        <dbReference type="ARBA" id="ARBA00022898"/>
    </source>
</evidence>
<dbReference type="NCBIfam" id="TIGR01365">
    <property type="entry name" value="serC_2"/>
    <property type="match status" value="1"/>
</dbReference>
<dbReference type="EMBL" id="CYPR01000055">
    <property type="protein sequence ID" value="CUH33916.1"/>
    <property type="molecule type" value="Genomic_DNA"/>
</dbReference>
<dbReference type="STRING" id="313367.JSE7799_01021"/>
<keyword evidence="5" id="KW-0963">Cytoplasm</keyword>
<evidence type="ECO:0000256" key="1">
    <source>
        <dbReference type="ARBA" id="ARBA00001933"/>
    </source>
</evidence>
<dbReference type="InterPro" id="IPR015422">
    <property type="entry name" value="PyrdxlP-dep_Trfase_small"/>
</dbReference>
<dbReference type="SUPFAM" id="SSF53383">
    <property type="entry name" value="PLP-dependent transferases"/>
    <property type="match status" value="1"/>
</dbReference>
<keyword evidence="6 13" id="KW-0032">Aminotransferase</keyword>
<comment type="pathway">
    <text evidence="2">Amino-acid biosynthesis; L-serine biosynthesis; L-serine from 3-phospho-D-glycerate: step 2/3.</text>
</comment>
<evidence type="ECO:0000256" key="2">
    <source>
        <dbReference type="ARBA" id="ARBA00005099"/>
    </source>
</evidence>
<keyword evidence="7" id="KW-0028">Amino-acid biosynthesis</keyword>
<name>A0A0M7BAM5_9RHOB</name>
<accession>A0A0M7BAM5</accession>
<evidence type="ECO:0000256" key="6">
    <source>
        <dbReference type="ARBA" id="ARBA00022576"/>
    </source>
</evidence>
<gene>
    <name evidence="13" type="primary">serC</name>
    <name evidence="13" type="ORF">JSE7799_01021</name>
</gene>
<dbReference type="PANTHER" id="PTHR21152">
    <property type="entry name" value="AMINOTRANSFERASE CLASS V"/>
    <property type="match status" value="1"/>
</dbReference>
<feature type="region of interest" description="Disordered" evidence="12">
    <location>
        <begin position="1"/>
        <end position="20"/>
    </location>
</feature>
<dbReference type="GO" id="GO:0004648">
    <property type="term" value="F:O-phospho-L-serine:2-oxoglutarate aminotransferase activity"/>
    <property type="evidence" value="ECO:0007669"/>
    <property type="project" value="UniProtKB-EC"/>
</dbReference>
<keyword evidence="9" id="KW-0663">Pyridoxal phosphate</keyword>
<dbReference type="OrthoDB" id="9772439at2"/>
<reference evidence="13 14" key="1">
    <citation type="submission" date="2015-09" db="EMBL/GenBank/DDBJ databases">
        <authorList>
            <person name="Jackson K.R."/>
            <person name="Lunt B.L."/>
            <person name="Fisher J.N.B."/>
            <person name="Gardner A.V."/>
            <person name="Bailey M.E."/>
            <person name="Deus L.M."/>
            <person name="Earl A.S."/>
            <person name="Gibby P.D."/>
            <person name="Hartmann K.A."/>
            <person name="Liu J.E."/>
            <person name="Manci A.M."/>
            <person name="Nielsen D.A."/>
            <person name="Solomon M.B."/>
            <person name="Breakwell D.P."/>
            <person name="Burnett S.H."/>
            <person name="Grose J.H."/>
        </authorList>
    </citation>
    <scope>NUCLEOTIDE SEQUENCE [LARGE SCALE GENOMIC DNA]</scope>
    <source>
        <strain evidence="13 14">CECT 7799</strain>
    </source>
</reference>
<sequence>MTDISIPAARPANPRFSSGPCAKHPGFDLFELSDAPLGRSHRASAGKAKLKAAIDRTHALLGLPDDYRVGIVPASDTGAYEMAMWTMLGARPVTMLAWESFGSGWVTDAVKQLKLDAEIRTADYGALPDLHVDPSHDICFTWNGTTSGVRVPNADWIADDREGLTLCDATSACFAMDLPWDKLDVTSFSWQKVLGGEGAHGVLILSPRAVARLESYTPAWPLPKIFRLTKGGKLIEGIFEGATINTPSMLCVEDYLKALDWAEGLGLAGLIDRADRSARHVWDFCETRDWIDNLADDPATRSTTSVCLKFTDAPAGLAKRVAKRLEAEDVAFDVASYRDAPEGLRIWCGSTVEPDDVAALMPWIEWAYHAERAATQAA</sequence>
<comment type="similarity">
    <text evidence="3">Belongs to the class-V pyridoxal-phosphate-dependent aminotransferase family. SerC subfamily.</text>
</comment>
<evidence type="ECO:0000256" key="3">
    <source>
        <dbReference type="ARBA" id="ARBA00006904"/>
    </source>
</evidence>
<evidence type="ECO:0000256" key="5">
    <source>
        <dbReference type="ARBA" id="ARBA00022490"/>
    </source>
</evidence>
<keyword evidence="14" id="KW-1185">Reference proteome</keyword>
<evidence type="ECO:0000256" key="7">
    <source>
        <dbReference type="ARBA" id="ARBA00022605"/>
    </source>
</evidence>
<dbReference type="Proteomes" id="UP000049455">
    <property type="component" value="Unassembled WGS sequence"/>
</dbReference>
<protein>
    <recommendedName>
        <fullName evidence="4">phosphoserine transaminase</fullName>
        <ecNumber evidence="4">2.6.1.52</ecNumber>
    </recommendedName>
</protein>
<keyword evidence="10" id="KW-0718">Serine biosynthesis</keyword>
<evidence type="ECO:0000256" key="4">
    <source>
        <dbReference type="ARBA" id="ARBA00013030"/>
    </source>
</evidence>
<organism evidence="13 14">
    <name type="scientific">Jannaschia seosinensis</name>
    <dbReference type="NCBI Taxonomy" id="313367"/>
    <lineage>
        <taxon>Bacteria</taxon>
        <taxon>Pseudomonadati</taxon>
        <taxon>Pseudomonadota</taxon>
        <taxon>Alphaproteobacteria</taxon>
        <taxon>Rhodobacterales</taxon>
        <taxon>Roseobacteraceae</taxon>
        <taxon>Jannaschia</taxon>
    </lineage>
</organism>
<dbReference type="NCBIfam" id="NF002841">
    <property type="entry name" value="PRK03080.1-2"/>
    <property type="match status" value="1"/>
</dbReference>
<dbReference type="Gene3D" id="3.90.1150.10">
    <property type="entry name" value="Aspartate Aminotransferase, domain 1"/>
    <property type="match status" value="1"/>
</dbReference>
<dbReference type="UniPathway" id="UPA00135">
    <property type="reaction ID" value="UER00197"/>
</dbReference>
<proteinExistence type="inferred from homology"/>
<dbReference type="GO" id="GO:0019265">
    <property type="term" value="P:glycine biosynthetic process, by transamination of glyoxylate"/>
    <property type="evidence" value="ECO:0007669"/>
    <property type="project" value="TreeGrafter"/>
</dbReference>
<dbReference type="InterPro" id="IPR006271">
    <property type="entry name" value="Pser_aminoTfrase_methanosarc"/>
</dbReference>
<evidence type="ECO:0000313" key="14">
    <source>
        <dbReference type="Proteomes" id="UP000049455"/>
    </source>
</evidence>
<dbReference type="InterPro" id="IPR015424">
    <property type="entry name" value="PyrdxlP-dep_Trfase"/>
</dbReference>
<dbReference type="Gene3D" id="3.40.640.10">
    <property type="entry name" value="Type I PLP-dependent aspartate aminotransferase-like (Major domain)"/>
    <property type="match status" value="1"/>
</dbReference>
<dbReference type="InterPro" id="IPR022278">
    <property type="entry name" value="Pser_aminoTfrase"/>
</dbReference>